<proteinExistence type="predicted"/>
<evidence type="ECO:0000256" key="1">
    <source>
        <dbReference type="SAM" id="MobiDB-lite"/>
    </source>
</evidence>
<keyword evidence="3" id="KW-1185">Reference proteome</keyword>
<dbReference type="KEGG" id="vg:41701352"/>
<dbReference type="RefSeq" id="YP_009551699.1">
    <property type="nucleotide sequence ID" value="NC_040534.1"/>
</dbReference>
<evidence type="ECO:0000313" key="2">
    <source>
        <dbReference type="EMBL" id="ATV90889.1"/>
    </source>
</evidence>
<protein>
    <submittedName>
        <fullName evidence="2">Putative nucleotide protein</fullName>
    </submittedName>
</protein>
<name>A0A2H4NG10_9NIDO</name>
<organism evidence="2">
    <name type="scientific">Yichang virus</name>
    <dbReference type="NCBI Taxonomy" id="2053026"/>
    <lineage>
        <taxon>Viruses</taxon>
        <taxon>Riboviria</taxon>
        <taxon>Orthornavirae</taxon>
        <taxon>Pisuviricota</taxon>
        <taxon>Pisoniviricetes</taxon>
        <taxon>Nidovirales</taxon>
        <taxon>Mesnidovirineae</taxon>
        <taxon>Mesoniviridae</taxon>
        <taxon>Hexponivirinae</taxon>
        <taxon>Alphamesonivirus</taxon>
        <taxon>Yilivirus</taxon>
        <taxon>Alphamesonivirus yichangense</taxon>
    </lineage>
</organism>
<accession>A0A2H4NG10</accession>
<feature type="compositionally biased region" description="Polar residues" evidence="1">
    <location>
        <begin position="31"/>
        <end position="40"/>
    </location>
</feature>
<feature type="compositionally biased region" description="Polar residues" evidence="1">
    <location>
        <begin position="1"/>
        <end position="14"/>
    </location>
</feature>
<reference evidence="2" key="1">
    <citation type="submission" date="2016-12" db="EMBL/GenBank/DDBJ databases">
        <title>Isolation and characterization of a novel mesonivirus from Culex mosquitoes in China.</title>
        <authorList>
            <person name="Wang Y."/>
            <person name="Xia H."/>
            <person name="Hu X."/>
            <person name="Yuan Z."/>
        </authorList>
    </citation>
    <scope>NUCLEOTIDE SEQUENCE [LARGE SCALE GENOMIC DNA]</scope>
    <source>
        <strain evidence="2">HB-MLV</strain>
    </source>
</reference>
<dbReference type="Proteomes" id="UP000290503">
    <property type="component" value="Segment"/>
</dbReference>
<dbReference type="OrthoDB" id="13544at10239"/>
<feature type="region of interest" description="Disordered" evidence="1">
    <location>
        <begin position="1"/>
        <end position="106"/>
    </location>
</feature>
<dbReference type="GeneID" id="41701352"/>
<feature type="compositionally biased region" description="Low complexity" evidence="1">
    <location>
        <begin position="48"/>
        <end position="87"/>
    </location>
</feature>
<sequence length="224" mass="25565">MPGRTNTANPSPNGANKPRVNKQETKANPGKASTSNTPKTSPRRRQQPRNNNNQPSQQQQQQQQRPQPKRNQNNNNNKPQQPQGQRNPSRKQAIGPNYVDQDGKRYNIGREYDARNHMGWRKLEKVGSSAQFMFIPKMVSRVDQCYYRTHHISSDGSIDTFAVGIYVQDSTLPRNVLRRPQQLTAEQKHDFLQQLDAAFNACLTRVQNAFNTDNPADYVITVDP</sequence>
<dbReference type="EMBL" id="KY369959">
    <property type="protein sequence ID" value="ATV90889.1"/>
    <property type="molecule type" value="Genomic_RNA"/>
</dbReference>
<evidence type="ECO:0000313" key="3">
    <source>
        <dbReference type="Proteomes" id="UP000290503"/>
    </source>
</evidence>